<keyword evidence="1" id="KW-0812">Transmembrane</keyword>
<dbReference type="RefSeq" id="WP_066497508.1">
    <property type="nucleotide sequence ID" value="NZ_BJMO01000001.1"/>
</dbReference>
<evidence type="ECO:0000313" key="2">
    <source>
        <dbReference type="EMBL" id="AMM32542.1"/>
    </source>
</evidence>
<reference evidence="2 3" key="1">
    <citation type="submission" date="2016-02" db="EMBL/GenBank/DDBJ databases">
        <title>Complete genome of Sinomonas atrocyanea KCTC 3377.</title>
        <authorList>
            <person name="Kim K.M."/>
        </authorList>
    </citation>
    <scope>NUCLEOTIDE SEQUENCE [LARGE SCALE GENOMIC DNA]</scope>
    <source>
        <strain evidence="2 3">KCTC 3377</strain>
    </source>
</reference>
<evidence type="ECO:0000256" key="1">
    <source>
        <dbReference type="SAM" id="Phobius"/>
    </source>
</evidence>
<gene>
    <name evidence="2" type="ORF">SA2016_1868</name>
</gene>
<proteinExistence type="predicted"/>
<protein>
    <submittedName>
        <fullName evidence="2">Membrane protein</fullName>
    </submittedName>
</protein>
<dbReference type="PATRIC" id="fig|37927.3.peg.1919"/>
<evidence type="ECO:0000313" key="3">
    <source>
        <dbReference type="Proteomes" id="UP000070134"/>
    </source>
</evidence>
<keyword evidence="1" id="KW-1133">Transmembrane helix</keyword>
<dbReference type="Pfam" id="PF11292">
    <property type="entry name" value="DUF3093"/>
    <property type="match status" value="1"/>
</dbReference>
<keyword evidence="1" id="KW-0472">Membrane</keyword>
<dbReference type="KEGG" id="satk:SA2016_1868"/>
<dbReference type="Proteomes" id="UP000070134">
    <property type="component" value="Chromosome"/>
</dbReference>
<name>A0A127A4H9_9MICC</name>
<feature type="transmembrane region" description="Helical" evidence="1">
    <location>
        <begin position="53"/>
        <end position="76"/>
    </location>
</feature>
<dbReference type="OrthoDB" id="3217020at2"/>
<dbReference type="EMBL" id="CP014518">
    <property type="protein sequence ID" value="AMM32542.1"/>
    <property type="molecule type" value="Genomic_DNA"/>
</dbReference>
<dbReference type="STRING" id="37927.SA2016_1868"/>
<dbReference type="InterPro" id="IPR021443">
    <property type="entry name" value="DUF3093"/>
</dbReference>
<sequence length="162" mass="17342">MPDATTPASGASTADPIVYSEKLWPAWWVWIVVLGVSGAGILVFAPISMAAGYTGAAVLLVILVAILVASTPAIVVTRSSFRAGRATLPRTFTGTVEAFDGDEATAERGPRLNGLAYLCIRGWIRPVVRVELTDPEDRTPYWLVSSRHPDRLVAALGEAPRR</sequence>
<feature type="transmembrane region" description="Helical" evidence="1">
    <location>
        <begin position="27"/>
        <end position="47"/>
    </location>
</feature>
<dbReference type="AlphaFoldDB" id="A0A127A4H9"/>
<accession>A0A127A4H9</accession>
<keyword evidence="3" id="KW-1185">Reference proteome</keyword>
<organism evidence="2 3">
    <name type="scientific">Sinomonas atrocyanea</name>
    <dbReference type="NCBI Taxonomy" id="37927"/>
    <lineage>
        <taxon>Bacteria</taxon>
        <taxon>Bacillati</taxon>
        <taxon>Actinomycetota</taxon>
        <taxon>Actinomycetes</taxon>
        <taxon>Micrococcales</taxon>
        <taxon>Micrococcaceae</taxon>
        <taxon>Sinomonas</taxon>
    </lineage>
</organism>